<protein>
    <submittedName>
        <fullName evidence="1">Uncharacterized protein</fullName>
    </submittedName>
</protein>
<reference evidence="1 2" key="1">
    <citation type="submission" date="2018-12" db="EMBL/GenBank/DDBJ databases">
        <authorList>
            <person name="Meng J."/>
        </authorList>
    </citation>
    <scope>NUCLEOTIDE SEQUENCE [LARGE SCALE GENOMIC DNA]</scope>
    <source>
        <strain evidence="1 2">HT111-2</strain>
    </source>
</reference>
<sequence length="77" mass="8475">MAINTEIAEGNLKFARAIKSLDWNAVLHGGNGVDILIDASTYDVLKDYANRVNEPMSMVATRAIIKYIDMSENDGND</sequence>
<evidence type="ECO:0000313" key="2">
    <source>
        <dbReference type="Proteomes" id="UP000288291"/>
    </source>
</evidence>
<keyword evidence="2" id="KW-1185">Reference proteome</keyword>
<dbReference type="RefSeq" id="WP_127796105.1">
    <property type="nucleotide sequence ID" value="NZ_ML136871.1"/>
</dbReference>
<dbReference type="EMBL" id="RXIA01000001">
    <property type="protein sequence ID" value="RVU71794.1"/>
    <property type="molecule type" value="Genomic_DNA"/>
</dbReference>
<name>A0A437SXY4_9LACO</name>
<proteinExistence type="predicted"/>
<evidence type="ECO:0000313" key="1">
    <source>
        <dbReference type="EMBL" id="RVU71794.1"/>
    </source>
</evidence>
<dbReference type="AlphaFoldDB" id="A0A437SXY4"/>
<accession>A0A437SXY4</accession>
<organism evidence="1 2">
    <name type="scientific">Lactobacillus xujianguonis</name>
    <dbReference type="NCBI Taxonomy" id="2495899"/>
    <lineage>
        <taxon>Bacteria</taxon>
        <taxon>Bacillati</taxon>
        <taxon>Bacillota</taxon>
        <taxon>Bacilli</taxon>
        <taxon>Lactobacillales</taxon>
        <taxon>Lactobacillaceae</taxon>
        <taxon>Lactobacillus</taxon>
    </lineage>
</organism>
<gene>
    <name evidence="1" type="ORF">EJK17_00520</name>
</gene>
<comment type="caution">
    <text evidence="1">The sequence shown here is derived from an EMBL/GenBank/DDBJ whole genome shotgun (WGS) entry which is preliminary data.</text>
</comment>
<dbReference type="Proteomes" id="UP000288291">
    <property type="component" value="Unassembled WGS sequence"/>
</dbReference>